<organism evidence="3 4">
    <name type="scientific">Lophiostoma macrostomum CBS 122681</name>
    <dbReference type="NCBI Taxonomy" id="1314788"/>
    <lineage>
        <taxon>Eukaryota</taxon>
        <taxon>Fungi</taxon>
        <taxon>Dikarya</taxon>
        <taxon>Ascomycota</taxon>
        <taxon>Pezizomycotina</taxon>
        <taxon>Dothideomycetes</taxon>
        <taxon>Pleosporomycetidae</taxon>
        <taxon>Pleosporales</taxon>
        <taxon>Lophiostomataceae</taxon>
        <taxon>Lophiostoma</taxon>
    </lineage>
</organism>
<feature type="compositionally biased region" description="Acidic residues" evidence="1">
    <location>
        <begin position="368"/>
        <end position="388"/>
    </location>
</feature>
<protein>
    <recommendedName>
        <fullName evidence="2">DUF6919 domain-containing protein</fullName>
    </recommendedName>
</protein>
<evidence type="ECO:0000313" key="3">
    <source>
        <dbReference type="EMBL" id="KAF2662762.1"/>
    </source>
</evidence>
<evidence type="ECO:0000313" key="4">
    <source>
        <dbReference type="Proteomes" id="UP000799324"/>
    </source>
</evidence>
<dbReference type="Proteomes" id="UP000799324">
    <property type="component" value="Unassembled WGS sequence"/>
</dbReference>
<keyword evidence="4" id="KW-1185">Reference proteome</keyword>
<gene>
    <name evidence="3" type="ORF">K491DRAFT_1870</name>
</gene>
<proteinExistence type="predicted"/>
<dbReference type="EMBL" id="MU004288">
    <property type="protein sequence ID" value="KAF2662762.1"/>
    <property type="molecule type" value="Genomic_DNA"/>
</dbReference>
<feature type="region of interest" description="Disordered" evidence="1">
    <location>
        <begin position="364"/>
        <end position="404"/>
    </location>
</feature>
<feature type="domain" description="DUF6919" evidence="2">
    <location>
        <begin position="106"/>
        <end position="175"/>
    </location>
</feature>
<reference evidence="3" key="1">
    <citation type="journal article" date="2020" name="Stud. Mycol.">
        <title>101 Dothideomycetes genomes: a test case for predicting lifestyles and emergence of pathogens.</title>
        <authorList>
            <person name="Haridas S."/>
            <person name="Albert R."/>
            <person name="Binder M."/>
            <person name="Bloem J."/>
            <person name="Labutti K."/>
            <person name="Salamov A."/>
            <person name="Andreopoulos B."/>
            <person name="Baker S."/>
            <person name="Barry K."/>
            <person name="Bills G."/>
            <person name="Bluhm B."/>
            <person name="Cannon C."/>
            <person name="Castanera R."/>
            <person name="Culley D."/>
            <person name="Daum C."/>
            <person name="Ezra D."/>
            <person name="Gonzalez J."/>
            <person name="Henrissat B."/>
            <person name="Kuo A."/>
            <person name="Liang C."/>
            <person name="Lipzen A."/>
            <person name="Lutzoni F."/>
            <person name="Magnuson J."/>
            <person name="Mondo S."/>
            <person name="Nolan M."/>
            <person name="Ohm R."/>
            <person name="Pangilinan J."/>
            <person name="Park H.-J."/>
            <person name="Ramirez L."/>
            <person name="Alfaro M."/>
            <person name="Sun H."/>
            <person name="Tritt A."/>
            <person name="Yoshinaga Y."/>
            <person name="Zwiers L.-H."/>
            <person name="Turgeon B."/>
            <person name="Goodwin S."/>
            <person name="Spatafora J."/>
            <person name="Crous P."/>
            <person name="Grigoriev I."/>
        </authorList>
    </citation>
    <scope>NUCLEOTIDE SEQUENCE</scope>
    <source>
        <strain evidence="3">CBS 122681</strain>
    </source>
</reference>
<accession>A0A6A6TSG7</accession>
<sequence>MRNASCKPDLLTLHKLLAYPKPPTSKPLQTISSSHKFAYVPMKSTPHHLIHNPQNTTLHNPSNMSSSTQAPISPYDALPKCGVCTRYNPSKKSLCAPCIQEYHSTAALWNSATTWRSLILLSRRFIRGELRFQPGYNGPLDAESAPLVTGFLHLHDLGFITYSSQPEHSETAQREGETWGMRQQRPFLHVVVPTVHAGIAMEALDVLVGGLMGDGELLVTVFSEYHTYPTDRVRQRAEGIPVPATLVERRLHAFRTTAPAAGTGDGSGGRVCVTRSRHAETRKGLVDSKVEWETEWIFPVVDTQCVQDDQGDALRMIRRGVGKYKEIVEKVRPICIHITTKQYNAGIDLQQRLRDYCAEAGMRRSFLEDGDEDDDEDEDQDENEEEDPGSAAREPGLESCGQSL</sequence>
<dbReference type="Pfam" id="PF21897">
    <property type="entry name" value="DUF6919"/>
    <property type="match status" value="1"/>
</dbReference>
<dbReference type="AlphaFoldDB" id="A0A6A6TSG7"/>
<name>A0A6A6TSG7_9PLEO</name>
<evidence type="ECO:0000256" key="1">
    <source>
        <dbReference type="SAM" id="MobiDB-lite"/>
    </source>
</evidence>
<evidence type="ECO:0000259" key="2">
    <source>
        <dbReference type="Pfam" id="PF21897"/>
    </source>
</evidence>
<dbReference type="InterPro" id="IPR054212">
    <property type="entry name" value="DUF6919"/>
</dbReference>